<feature type="transmembrane region" description="Helical" evidence="2">
    <location>
        <begin position="16"/>
        <end position="34"/>
    </location>
</feature>
<organism evidence="3 4">
    <name type="scientific">Lentithecium fluviatile CBS 122367</name>
    <dbReference type="NCBI Taxonomy" id="1168545"/>
    <lineage>
        <taxon>Eukaryota</taxon>
        <taxon>Fungi</taxon>
        <taxon>Dikarya</taxon>
        <taxon>Ascomycota</taxon>
        <taxon>Pezizomycotina</taxon>
        <taxon>Dothideomycetes</taxon>
        <taxon>Pleosporomycetidae</taxon>
        <taxon>Pleosporales</taxon>
        <taxon>Massarineae</taxon>
        <taxon>Lentitheciaceae</taxon>
        <taxon>Lentithecium</taxon>
    </lineage>
</organism>
<evidence type="ECO:0000313" key="3">
    <source>
        <dbReference type="EMBL" id="KAF2679656.1"/>
    </source>
</evidence>
<evidence type="ECO:0000313" key="4">
    <source>
        <dbReference type="Proteomes" id="UP000799291"/>
    </source>
</evidence>
<dbReference type="GO" id="GO:0005778">
    <property type="term" value="C:peroxisomal membrane"/>
    <property type="evidence" value="ECO:0007669"/>
    <property type="project" value="InterPro"/>
</dbReference>
<evidence type="ECO:0000256" key="2">
    <source>
        <dbReference type="SAM" id="Phobius"/>
    </source>
</evidence>
<accession>A0A6G1IN39</accession>
<keyword evidence="2" id="KW-0812">Transmembrane</keyword>
<reference evidence="3" key="1">
    <citation type="journal article" date="2020" name="Stud. Mycol.">
        <title>101 Dothideomycetes genomes: a test case for predicting lifestyles and emergence of pathogens.</title>
        <authorList>
            <person name="Haridas S."/>
            <person name="Albert R."/>
            <person name="Binder M."/>
            <person name="Bloem J."/>
            <person name="Labutti K."/>
            <person name="Salamov A."/>
            <person name="Andreopoulos B."/>
            <person name="Baker S."/>
            <person name="Barry K."/>
            <person name="Bills G."/>
            <person name="Bluhm B."/>
            <person name="Cannon C."/>
            <person name="Castanera R."/>
            <person name="Culley D."/>
            <person name="Daum C."/>
            <person name="Ezra D."/>
            <person name="Gonzalez J."/>
            <person name="Henrissat B."/>
            <person name="Kuo A."/>
            <person name="Liang C."/>
            <person name="Lipzen A."/>
            <person name="Lutzoni F."/>
            <person name="Magnuson J."/>
            <person name="Mondo S."/>
            <person name="Nolan M."/>
            <person name="Ohm R."/>
            <person name="Pangilinan J."/>
            <person name="Park H.-J."/>
            <person name="Ramirez L."/>
            <person name="Alfaro M."/>
            <person name="Sun H."/>
            <person name="Tritt A."/>
            <person name="Yoshinaga Y."/>
            <person name="Zwiers L.-H."/>
            <person name="Turgeon B."/>
            <person name="Goodwin S."/>
            <person name="Spatafora J."/>
            <person name="Crous P."/>
            <person name="Grigoriev I."/>
        </authorList>
    </citation>
    <scope>NUCLEOTIDE SEQUENCE</scope>
    <source>
        <strain evidence="3">CBS 122367</strain>
    </source>
</reference>
<feature type="region of interest" description="Disordered" evidence="1">
    <location>
        <begin position="101"/>
        <end position="130"/>
    </location>
</feature>
<name>A0A6G1IN39_9PLEO</name>
<dbReference type="Pfam" id="PF04882">
    <property type="entry name" value="Peroxin-3"/>
    <property type="match status" value="1"/>
</dbReference>
<feature type="region of interest" description="Disordered" evidence="1">
    <location>
        <begin position="142"/>
        <end position="167"/>
    </location>
</feature>
<dbReference type="PANTHER" id="PTHR28080:SF1">
    <property type="entry name" value="PEROXISOMAL BIOGENESIS FACTOR 3"/>
    <property type="match status" value="1"/>
</dbReference>
<protein>
    <submittedName>
        <fullName evidence="3">Peroxin-3</fullName>
    </submittedName>
</protein>
<keyword evidence="4" id="KW-1185">Reference proteome</keyword>
<feature type="compositionally biased region" description="Low complexity" evidence="1">
    <location>
        <begin position="104"/>
        <end position="119"/>
    </location>
</feature>
<sequence>MIAATRRWARRNRTNFAIGAGVLGAGYLAGQYVLGKVSEARQRMSDDRIAKENLRRRFEQNQEDCTFTVLAILPTATENIVDAIPVEQVLEELQKQKAEKLARSVGPSEVASSAPPSVADTAEDDAKSSSFQSESYVHASQIAGEGDSTAGSVEGGNDASERRSKKSKAQLWNEMKIGSITRAFTLLYTLSLLTLLTRIQLNLLGRRNYLASVVSLASPPPASEGSRISLLNHDDDNFEQAYGNDFETNRRYLSLSWWLLHKGCLNLMEKVRAAVKEVFGSLNPREEITLERLSELTLSVRKKVEGATEQERRTCKWLAYVLPPQDQEDYVLRESGMAPPDTTSPQTTPSLRRLIDETSDLIDSPSFTHVLTRLLDAAFSHLIDAKIAQLAYKIPPVSESAVRVQEIVGSDVRAKVASSLAVFCRQAHSIGSGANNRNEYLAAVEGVGELEAFAAVVYSSHFEFERVEGGTAGMESNRTSMVVTESNRTSLAAGGNGMEGEGADALGMGFSQPGSVRESWVGGEASLESAWEKALAKEDGRTV</sequence>
<keyword evidence="2" id="KW-0472">Membrane</keyword>
<dbReference type="EMBL" id="MU005602">
    <property type="protein sequence ID" value="KAF2679656.1"/>
    <property type="molecule type" value="Genomic_DNA"/>
</dbReference>
<dbReference type="PANTHER" id="PTHR28080">
    <property type="entry name" value="PEROXISOMAL BIOGENESIS FACTOR 3"/>
    <property type="match status" value="1"/>
</dbReference>
<dbReference type="GO" id="GO:0045046">
    <property type="term" value="P:protein import into peroxisome membrane"/>
    <property type="evidence" value="ECO:0007669"/>
    <property type="project" value="TreeGrafter"/>
</dbReference>
<dbReference type="Proteomes" id="UP000799291">
    <property type="component" value="Unassembled WGS sequence"/>
</dbReference>
<dbReference type="AlphaFoldDB" id="A0A6G1IN39"/>
<proteinExistence type="predicted"/>
<keyword evidence="2" id="KW-1133">Transmembrane helix</keyword>
<gene>
    <name evidence="3" type="ORF">K458DRAFT_490496</name>
</gene>
<evidence type="ECO:0000256" key="1">
    <source>
        <dbReference type="SAM" id="MobiDB-lite"/>
    </source>
</evidence>
<dbReference type="GO" id="GO:0030674">
    <property type="term" value="F:protein-macromolecule adaptor activity"/>
    <property type="evidence" value="ECO:0007669"/>
    <property type="project" value="TreeGrafter"/>
</dbReference>
<dbReference type="InterPro" id="IPR006966">
    <property type="entry name" value="Peroxin-3"/>
</dbReference>
<dbReference type="OrthoDB" id="45930at2759"/>